<dbReference type="GO" id="GO:0004497">
    <property type="term" value="F:monooxygenase activity"/>
    <property type="evidence" value="ECO:0007669"/>
    <property type="project" value="UniProtKB-KW"/>
</dbReference>
<dbReference type="Pfam" id="PF01494">
    <property type="entry name" value="FAD_binding_3"/>
    <property type="match status" value="1"/>
</dbReference>
<dbReference type="SUPFAM" id="SSF54373">
    <property type="entry name" value="FAD-linked reductases, C-terminal domain"/>
    <property type="match status" value="1"/>
</dbReference>
<dbReference type="PANTHER" id="PTHR13789:SF268">
    <property type="entry name" value="5-METHYLPHENAZINE-1-CARBOXYLATE 1-MONOOXYGENASE"/>
    <property type="match status" value="1"/>
</dbReference>
<dbReference type="GO" id="GO:0071949">
    <property type="term" value="F:FAD binding"/>
    <property type="evidence" value="ECO:0007669"/>
    <property type="project" value="InterPro"/>
</dbReference>
<name>A0A5C8PSS4_9HYPH</name>
<dbReference type="Gene3D" id="3.30.9.30">
    <property type="match status" value="1"/>
</dbReference>
<evidence type="ECO:0000256" key="1">
    <source>
        <dbReference type="ARBA" id="ARBA00023002"/>
    </source>
</evidence>
<dbReference type="SUPFAM" id="SSF51905">
    <property type="entry name" value="FAD/NAD(P)-binding domain"/>
    <property type="match status" value="1"/>
</dbReference>
<proteinExistence type="predicted"/>
<keyword evidence="1" id="KW-0560">Oxidoreductase</keyword>
<accession>A0A5C8PSS4</accession>
<keyword evidence="5" id="KW-1185">Reference proteome</keyword>
<dbReference type="Proteomes" id="UP000321638">
    <property type="component" value="Unassembled WGS sequence"/>
</dbReference>
<dbReference type="OrthoDB" id="4230779at2"/>
<evidence type="ECO:0000256" key="2">
    <source>
        <dbReference type="ARBA" id="ARBA00023033"/>
    </source>
</evidence>
<keyword evidence="2" id="KW-0503">Monooxygenase</keyword>
<evidence type="ECO:0000313" key="4">
    <source>
        <dbReference type="EMBL" id="TXL78762.1"/>
    </source>
</evidence>
<dbReference type="NCBIfam" id="NF005720">
    <property type="entry name" value="PRK07538.1"/>
    <property type="match status" value="1"/>
</dbReference>
<dbReference type="AlphaFoldDB" id="A0A5C8PSS4"/>
<feature type="domain" description="FAD-binding" evidence="3">
    <location>
        <begin position="3"/>
        <end position="356"/>
    </location>
</feature>
<organism evidence="4 5">
    <name type="scientific">Vineibacter terrae</name>
    <dbReference type="NCBI Taxonomy" id="2586908"/>
    <lineage>
        <taxon>Bacteria</taxon>
        <taxon>Pseudomonadati</taxon>
        <taxon>Pseudomonadota</taxon>
        <taxon>Alphaproteobacteria</taxon>
        <taxon>Hyphomicrobiales</taxon>
        <taxon>Vineibacter</taxon>
    </lineage>
</organism>
<dbReference type="EMBL" id="VDUZ01000006">
    <property type="protein sequence ID" value="TXL78762.1"/>
    <property type="molecule type" value="Genomic_DNA"/>
</dbReference>
<dbReference type="PANTHER" id="PTHR13789">
    <property type="entry name" value="MONOOXYGENASE"/>
    <property type="match status" value="1"/>
</dbReference>
<evidence type="ECO:0000259" key="3">
    <source>
        <dbReference type="Pfam" id="PF01494"/>
    </source>
</evidence>
<evidence type="ECO:0000313" key="5">
    <source>
        <dbReference type="Proteomes" id="UP000321638"/>
    </source>
</evidence>
<dbReference type="InterPro" id="IPR036188">
    <property type="entry name" value="FAD/NAD-bd_sf"/>
</dbReference>
<comment type="caution">
    <text evidence="4">The sequence shown here is derived from an EMBL/GenBank/DDBJ whole genome shotgun (WGS) entry which is preliminary data.</text>
</comment>
<dbReference type="InterPro" id="IPR002938">
    <property type="entry name" value="FAD-bd"/>
</dbReference>
<protein>
    <submittedName>
        <fullName evidence="4">Flavin-dependent oxidoreductase</fullName>
    </submittedName>
</protein>
<dbReference type="InterPro" id="IPR050493">
    <property type="entry name" value="FAD-dep_Monooxygenase_BioMet"/>
</dbReference>
<reference evidence="4 5" key="1">
    <citation type="submission" date="2019-06" db="EMBL/GenBank/DDBJ databases">
        <title>New taxonomy in bacterial strain CC-CFT640, isolated from vineyard.</title>
        <authorList>
            <person name="Lin S.-Y."/>
            <person name="Tsai C.-F."/>
            <person name="Young C.-C."/>
        </authorList>
    </citation>
    <scope>NUCLEOTIDE SEQUENCE [LARGE SCALE GENOMIC DNA]</scope>
    <source>
        <strain evidence="4 5">CC-CFT640</strain>
    </source>
</reference>
<dbReference type="Gene3D" id="3.50.50.60">
    <property type="entry name" value="FAD/NAD(P)-binding domain"/>
    <property type="match status" value="1"/>
</dbReference>
<sequence length="415" mass="45746">MDDVIIVGAGIGGLTLALTLHRAGIACRIYEAAEAIRPVGVGVNLLPHAVRELTGLGLEAALSRVAVTTQEAVFFNRFGQLIYREPLGRLAGFDWPQFSIHRGDLQAVLLDAVTARIGAGRLHLGWRCIGAEPDARGAVARFRRAADDSELPVQRGAIVVACDGIHSVIRKQLHPGEGDPLYSGYNMWRGVTRWPPFLSGASMVRAGWLATGKMVIYPIRDAVDDERRQLVNWVVEIETPHYKRRDWNRPGRLEDFLPAVADWRFDWLDVPAFLRAADTVLEFPMVDQDPLPRWSFGRITLLGDAAHPMVPRGSNGAGQAILDARALADALATHADPGQALQHYEAQRREVTSNIVLANRRNPPDAILREVYLRTGDRPFNRIEDVIAHEELVALSDGYKRISGSSREALGARPG</sequence>
<dbReference type="RefSeq" id="WP_147846233.1">
    <property type="nucleotide sequence ID" value="NZ_VDUZ01000006.1"/>
</dbReference>
<gene>
    <name evidence="4" type="ORF">FHP25_07140</name>
</gene>
<dbReference type="PRINTS" id="PR00420">
    <property type="entry name" value="RNGMNOXGNASE"/>
</dbReference>